<gene>
    <name evidence="2" type="ORF">A2264_04540</name>
</gene>
<sequence length="333" mass="35673">MKTNLITIILAFVLAAATVGCGQPQIQAVNPQDLVEKCNSMGDGQGSGWPQCESEWANLFADSFFVEKLNPQELAITMAALNEGTLKIQPAVFDLEVGLRNSINSAGAVSVPVIQVSQQGAAAFGQAMNLVSNSSGTIEYVWTEVLFHSTNHLGVTGVNIYNLAEVGATLKAIFSSALNGGIVAYRQAGGGYQEAYIFIGKLNGRLWAFICSPNGAPITAYDTAKKTVDAAMSWVSGRGWTVIKSEGELSSGIRTNWLQGTPPVLRYWWWALSYNAAQLAFRTSMSIGAVLSGIAQFASGAESFFFLIWIDPCEDSVETLCFAKGALNLKKEN</sequence>
<accession>A0A1F4W2G7</accession>
<dbReference type="EMBL" id="MEVT01000005">
    <property type="protein sequence ID" value="OGC63606.1"/>
    <property type="molecule type" value="Genomic_DNA"/>
</dbReference>
<keyword evidence="1" id="KW-0732">Signal</keyword>
<proteinExistence type="predicted"/>
<comment type="caution">
    <text evidence="2">The sequence shown here is derived from an EMBL/GenBank/DDBJ whole genome shotgun (WGS) entry which is preliminary data.</text>
</comment>
<evidence type="ECO:0000313" key="2">
    <source>
        <dbReference type="EMBL" id="OGC63606.1"/>
    </source>
</evidence>
<reference evidence="2 3" key="1">
    <citation type="journal article" date="2016" name="Nat. Commun.">
        <title>Thousands of microbial genomes shed light on interconnected biogeochemical processes in an aquifer system.</title>
        <authorList>
            <person name="Anantharaman K."/>
            <person name="Brown C.T."/>
            <person name="Hug L.A."/>
            <person name="Sharon I."/>
            <person name="Castelle C.J."/>
            <person name="Probst A.J."/>
            <person name="Thomas B.C."/>
            <person name="Singh A."/>
            <person name="Wilkins M.J."/>
            <person name="Karaoz U."/>
            <person name="Brodie E.L."/>
            <person name="Williams K.H."/>
            <person name="Hubbard S.S."/>
            <person name="Banfield J.F."/>
        </authorList>
    </citation>
    <scope>NUCLEOTIDE SEQUENCE [LARGE SCALE GENOMIC DNA]</scope>
</reference>
<dbReference type="Proteomes" id="UP000176614">
    <property type="component" value="Unassembled WGS sequence"/>
</dbReference>
<feature type="chain" id="PRO_5009515051" evidence="1">
    <location>
        <begin position="23"/>
        <end position="333"/>
    </location>
</feature>
<protein>
    <submittedName>
        <fullName evidence="2">Uncharacterized protein</fullName>
    </submittedName>
</protein>
<name>A0A1F4W2G7_UNCKA</name>
<evidence type="ECO:0000256" key="1">
    <source>
        <dbReference type="SAM" id="SignalP"/>
    </source>
</evidence>
<evidence type="ECO:0000313" key="3">
    <source>
        <dbReference type="Proteomes" id="UP000176614"/>
    </source>
</evidence>
<organism evidence="2 3">
    <name type="scientific">candidate division WWE3 bacterium RIFOXYA2_FULL_46_9</name>
    <dbReference type="NCBI Taxonomy" id="1802636"/>
    <lineage>
        <taxon>Bacteria</taxon>
        <taxon>Katanobacteria</taxon>
    </lineage>
</organism>
<dbReference type="AlphaFoldDB" id="A0A1F4W2G7"/>
<dbReference type="PROSITE" id="PS51257">
    <property type="entry name" value="PROKAR_LIPOPROTEIN"/>
    <property type="match status" value="1"/>
</dbReference>
<feature type="signal peptide" evidence="1">
    <location>
        <begin position="1"/>
        <end position="22"/>
    </location>
</feature>